<accession>A0ABQ0YI44</accession>
<keyword evidence="2" id="KW-1185">Reference proteome</keyword>
<dbReference type="Proteomes" id="UP000325466">
    <property type="component" value="Unassembled WGS sequence"/>
</dbReference>
<evidence type="ECO:0000313" key="1">
    <source>
        <dbReference type="EMBL" id="GES36228.1"/>
    </source>
</evidence>
<dbReference type="RefSeq" id="WP_162472573.1">
    <property type="nucleotide sequence ID" value="NZ_BAAAYP010000052.1"/>
</dbReference>
<proteinExistence type="predicted"/>
<name>A0ABQ0YI44_9NOCA</name>
<protein>
    <submittedName>
        <fullName evidence="1">Uncharacterized protein</fullName>
    </submittedName>
</protein>
<evidence type="ECO:0000313" key="2">
    <source>
        <dbReference type="Proteomes" id="UP000325466"/>
    </source>
</evidence>
<gene>
    <name evidence="1" type="ORF">RAJCM14343_1479</name>
</gene>
<reference evidence="1 2" key="1">
    <citation type="journal article" date="2018" name="Biodegradation">
        <title>1,4-Dioxane degradation characteristics of Rhodococcus aetherivorans JCM 14343.</title>
        <authorList>
            <person name="Inoue D."/>
            <person name="Tsunoda T."/>
            <person name="Yamamoto N."/>
            <person name="Ike M."/>
            <person name="Sei K."/>
        </authorList>
    </citation>
    <scope>NUCLEOTIDE SEQUENCE [LARGE SCALE GENOMIC DNA]</scope>
    <source>
        <strain evidence="1 2">JCM 14343</strain>
    </source>
</reference>
<organism evidence="1 2">
    <name type="scientific">Rhodococcus aetherivorans</name>
    <dbReference type="NCBI Taxonomy" id="191292"/>
    <lineage>
        <taxon>Bacteria</taxon>
        <taxon>Bacillati</taxon>
        <taxon>Actinomycetota</taxon>
        <taxon>Actinomycetes</taxon>
        <taxon>Mycobacteriales</taxon>
        <taxon>Nocardiaceae</taxon>
        <taxon>Rhodococcus</taxon>
    </lineage>
</organism>
<sequence length="56" mass="5911">MHAFVDENTDRSILVAAAADPPALDQAHRTPGSEYALKEYGITAPAGHRSRSSACS</sequence>
<comment type="caution">
    <text evidence="1">The sequence shown here is derived from an EMBL/GenBank/DDBJ whole genome shotgun (WGS) entry which is preliminary data.</text>
</comment>
<dbReference type="EMBL" id="BLAH01000053">
    <property type="protein sequence ID" value="GES36228.1"/>
    <property type="molecule type" value="Genomic_DNA"/>
</dbReference>